<organism evidence="2 3">
    <name type="scientific">Vanrija albida</name>
    <dbReference type="NCBI Taxonomy" id="181172"/>
    <lineage>
        <taxon>Eukaryota</taxon>
        <taxon>Fungi</taxon>
        <taxon>Dikarya</taxon>
        <taxon>Basidiomycota</taxon>
        <taxon>Agaricomycotina</taxon>
        <taxon>Tremellomycetes</taxon>
        <taxon>Trichosporonales</taxon>
        <taxon>Trichosporonaceae</taxon>
        <taxon>Vanrija</taxon>
    </lineage>
</organism>
<sequence length="308" mass="33675">MKETKNFILVGGVVVAAVGLFFYYRNEERGVEALGDLAHLAQAARAASNTTAGASHIHPSLSDTVLATRAFEPWAPAPVVKVYAESLPNIISGPAGVFPNLSQKDAEAAVNELREFGNDVKTVTDRITKEIEKADPSKIDWQKVSADLRFQIGEDRSQLVDFLVGRVPSKAEVDKALSALAQIDREELNELEAVAAKVWEDVKAHDDGGDVEKLVKQFNKAYDGDRHKLVTKIRRIARQAGIPVANVEYWAHKEGRVSTDKSAQEVIEQLRDLDAWLPDPDAVHQAVSKASPSCGKLYDRSVDAKGAK</sequence>
<comment type="caution">
    <text evidence="2">The sequence shown here is derived from an EMBL/GenBank/DDBJ whole genome shotgun (WGS) entry which is preliminary data.</text>
</comment>
<keyword evidence="1" id="KW-1133">Transmembrane helix</keyword>
<keyword evidence="1" id="KW-0472">Membrane</keyword>
<gene>
    <name evidence="2" type="ORF">Q8F55_004761</name>
</gene>
<keyword evidence="1" id="KW-0812">Transmembrane</keyword>
<accession>A0ABR3PZP4</accession>
<reference evidence="2 3" key="1">
    <citation type="submission" date="2023-08" db="EMBL/GenBank/DDBJ databases">
        <title>Annotated Genome Sequence of Vanrija albida AlHP1.</title>
        <authorList>
            <person name="Herzog R."/>
        </authorList>
    </citation>
    <scope>NUCLEOTIDE SEQUENCE [LARGE SCALE GENOMIC DNA]</scope>
    <source>
        <strain evidence="2 3">AlHP1</strain>
    </source>
</reference>
<name>A0ABR3PZP4_9TREE</name>
<dbReference type="RefSeq" id="XP_069207908.1">
    <property type="nucleotide sequence ID" value="XM_069353266.1"/>
</dbReference>
<evidence type="ECO:0008006" key="4">
    <source>
        <dbReference type="Google" id="ProtNLM"/>
    </source>
</evidence>
<evidence type="ECO:0000313" key="2">
    <source>
        <dbReference type="EMBL" id="KAL1407964.1"/>
    </source>
</evidence>
<dbReference type="EMBL" id="JBBXJM010000004">
    <property type="protein sequence ID" value="KAL1407964.1"/>
    <property type="molecule type" value="Genomic_DNA"/>
</dbReference>
<keyword evidence="3" id="KW-1185">Reference proteome</keyword>
<evidence type="ECO:0000313" key="3">
    <source>
        <dbReference type="Proteomes" id="UP001565368"/>
    </source>
</evidence>
<feature type="transmembrane region" description="Helical" evidence="1">
    <location>
        <begin position="7"/>
        <end position="24"/>
    </location>
</feature>
<protein>
    <recommendedName>
        <fullName evidence="4">MICOS complex subunit MIC60</fullName>
    </recommendedName>
</protein>
<proteinExistence type="predicted"/>
<evidence type="ECO:0000256" key="1">
    <source>
        <dbReference type="SAM" id="Phobius"/>
    </source>
</evidence>
<dbReference type="Proteomes" id="UP001565368">
    <property type="component" value="Unassembled WGS sequence"/>
</dbReference>
<dbReference type="GeneID" id="95985804"/>